<protein>
    <submittedName>
        <fullName evidence="1">Uncharacterized protein</fullName>
    </submittedName>
</protein>
<proteinExistence type="predicted"/>
<name>A0A6N7TSI3_9BIFI</name>
<gene>
    <name evidence="1" type="ORF">GKC41_00585</name>
</gene>
<dbReference type="Proteomes" id="UP000436357">
    <property type="component" value="Unassembled WGS sequence"/>
</dbReference>
<evidence type="ECO:0000313" key="1">
    <source>
        <dbReference type="EMBL" id="MSD90172.1"/>
    </source>
</evidence>
<dbReference type="AlphaFoldDB" id="A0A6N7TSI3"/>
<evidence type="ECO:0000313" key="2">
    <source>
        <dbReference type="Proteomes" id="UP000436357"/>
    </source>
</evidence>
<sequence length="131" mass="14338">MDPVRWPQHLRLVNQWIADKTRYHPYTVLPDDKQLIAALPLVKTSLSPSGSMGPVERSVSVDIDLLAKSWSDMNPMIQTMDSCMASLAGNGNAYGYVDDISGSAFADVPFGDPAILRCTATFSLVMRPVSH</sequence>
<reference evidence="1 2" key="1">
    <citation type="submission" date="2019-11" db="EMBL/GenBank/DDBJ databases">
        <title>Draft Genome Sequence of Plant Growth-Promoting Rhizosphere-Associated Bacteria.</title>
        <authorList>
            <person name="Vasilyev I.Y."/>
            <person name="Radchenko V."/>
            <person name="Ilnitskaya E.V."/>
        </authorList>
    </citation>
    <scope>NUCLEOTIDE SEQUENCE [LARGE SCALE GENOMIC DNA]</scope>
    <source>
        <strain evidence="1 2">VRA_9sq_n</strain>
    </source>
</reference>
<comment type="caution">
    <text evidence="1">The sequence shown here is derived from an EMBL/GenBank/DDBJ whole genome shotgun (WGS) entry which is preliminary data.</text>
</comment>
<organism evidence="1 2">
    <name type="scientific">Bifidobacterium asteroides</name>
    <dbReference type="NCBI Taxonomy" id="1684"/>
    <lineage>
        <taxon>Bacteria</taxon>
        <taxon>Bacillati</taxon>
        <taxon>Actinomycetota</taxon>
        <taxon>Actinomycetes</taxon>
        <taxon>Bifidobacteriales</taxon>
        <taxon>Bifidobacteriaceae</taxon>
        <taxon>Bifidobacterium</taxon>
    </lineage>
</organism>
<dbReference type="OrthoDB" id="3237721at2"/>
<dbReference type="RefSeq" id="WP_154312478.1">
    <property type="nucleotide sequence ID" value="NZ_WKKW01000001.1"/>
</dbReference>
<accession>A0A6N7TSI3</accession>
<dbReference type="EMBL" id="WKKW01000001">
    <property type="protein sequence ID" value="MSD90172.1"/>
    <property type="molecule type" value="Genomic_DNA"/>
</dbReference>